<keyword evidence="3" id="KW-1185">Reference proteome</keyword>
<protein>
    <submittedName>
        <fullName evidence="2">Uncharacterized protein</fullName>
    </submittedName>
</protein>
<dbReference type="AlphaFoldDB" id="A0A7X0HW18"/>
<feature type="transmembrane region" description="Helical" evidence="1">
    <location>
        <begin position="6"/>
        <end position="21"/>
    </location>
</feature>
<comment type="caution">
    <text evidence="2">The sequence shown here is derived from an EMBL/GenBank/DDBJ whole genome shotgun (WGS) entry which is preliminary data.</text>
</comment>
<evidence type="ECO:0000256" key="1">
    <source>
        <dbReference type="SAM" id="Phobius"/>
    </source>
</evidence>
<keyword evidence="1" id="KW-0812">Transmembrane</keyword>
<evidence type="ECO:0000313" key="2">
    <source>
        <dbReference type="EMBL" id="MBB6447873.1"/>
    </source>
</evidence>
<organism evidence="2 3">
    <name type="scientific">Bacillus benzoevorans</name>
    <dbReference type="NCBI Taxonomy" id="1456"/>
    <lineage>
        <taxon>Bacteria</taxon>
        <taxon>Bacillati</taxon>
        <taxon>Bacillota</taxon>
        <taxon>Bacilli</taxon>
        <taxon>Bacillales</taxon>
        <taxon>Bacillaceae</taxon>
        <taxon>Bacillus</taxon>
    </lineage>
</organism>
<reference evidence="2 3" key="1">
    <citation type="submission" date="2020-08" db="EMBL/GenBank/DDBJ databases">
        <title>Genomic Encyclopedia of Type Strains, Phase IV (KMG-IV): sequencing the most valuable type-strain genomes for metagenomic binning, comparative biology and taxonomic classification.</title>
        <authorList>
            <person name="Goeker M."/>
        </authorList>
    </citation>
    <scope>NUCLEOTIDE SEQUENCE [LARGE SCALE GENOMIC DNA]</scope>
    <source>
        <strain evidence="2 3">DSM 5391</strain>
    </source>
</reference>
<evidence type="ECO:0000313" key="3">
    <source>
        <dbReference type="Proteomes" id="UP000531594"/>
    </source>
</evidence>
<dbReference type="RefSeq" id="WP_184530227.1">
    <property type="nucleotide sequence ID" value="NZ_JACHGK010000031.1"/>
</dbReference>
<gene>
    <name evidence="2" type="ORF">HNR53_004584</name>
</gene>
<sequence length="62" mass="7453">MSPIIVLLIIVLAVIMDYFWFDVDKKRWGWMKNWSKFKKIMFFSSFVVVSVIIYLGLSLEFL</sequence>
<dbReference type="Proteomes" id="UP000531594">
    <property type="component" value="Unassembled WGS sequence"/>
</dbReference>
<keyword evidence="1" id="KW-1133">Transmembrane helix</keyword>
<name>A0A7X0HW18_9BACI</name>
<feature type="transmembrane region" description="Helical" evidence="1">
    <location>
        <begin position="41"/>
        <end position="59"/>
    </location>
</feature>
<proteinExistence type="predicted"/>
<accession>A0A7X0HW18</accession>
<dbReference type="EMBL" id="JACHGK010000031">
    <property type="protein sequence ID" value="MBB6447873.1"/>
    <property type="molecule type" value="Genomic_DNA"/>
</dbReference>
<keyword evidence="1" id="KW-0472">Membrane</keyword>